<dbReference type="Gene3D" id="3.30.420.10">
    <property type="entry name" value="Ribonuclease H-like superfamily/Ribonuclease H"/>
    <property type="match status" value="1"/>
</dbReference>
<protein>
    <recommendedName>
        <fullName evidence="5">Tc1-like transposase DDE domain-containing protein</fullName>
    </recommendedName>
</protein>
<accession>A0A8S2IWE6</accession>
<comment type="caution">
    <text evidence="3">The sequence shown here is derived from an EMBL/GenBank/DDBJ whole genome shotgun (WGS) entry which is preliminary data.</text>
</comment>
<reference evidence="3" key="1">
    <citation type="submission" date="2021-02" db="EMBL/GenBank/DDBJ databases">
        <authorList>
            <person name="Nowell W R."/>
        </authorList>
    </citation>
    <scope>NUCLEOTIDE SEQUENCE</scope>
</reference>
<evidence type="ECO:0000313" key="3">
    <source>
        <dbReference type="EMBL" id="CAF3783464.1"/>
    </source>
</evidence>
<feature type="region of interest" description="Disordered" evidence="1">
    <location>
        <begin position="1"/>
        <end position="36"/>
    </location>
</feature>
<dbReference type="InterPro" id="IPR036397">
    <property type="entry name" value="RNaseH_sf"/>
</dbReference>
<dbReference type="GO" id="GO:0003676">
    <property type="term" value="F:nucleic acid binding"/>
    <property type="evidence" value="ECO:0007669"/>
    <property type="project" value="InterPro"/>
</dbReference>
<feature type="region of interest" description="Disordered" evidence="1">
    <location>
        <begin position="211"/>
        <end position="231"/>
    </location>
</feature>
<evidence type="ECO:0000313" key="4">
    <source>
        <dbReference type="Proteomes" id="UP000682733"/>
    </source>
</evidence>
<dbReference type="Proteomes" id="UP000682733">
    <property type="component" value="Unassembled WGS sequence"/>
</dbReference>
<evidence type="ECO:0008006" key="5">
    <source>
        <dbReference type="Google" id="ProtNLM"/>
    </source>
</evidence>
<name>A0A8S2IWE6_9BILA</name>
<dbReference type="EMBL" id="CAJNOK010006783">
    <property type="protein sequence ID" value="CAF1014413.1"/>
    <property type="molecule type" value="Genomic_DNA"/>
</dbReference>
<dbReference type="AlphaFoldDB" id="A0A8S2IWE6"/>
<gene>
    <name evidence="2" type="ORF">OVA965_LOCUS15208</name>
    <name evidence="3" type="ORF">TMI583_LOCUS15216</name>
</gene>
<feature type="compositionally biased region" description="Acidic residues" evidence="1">
    <location>
        <begin position="211"/>
        <end position="225"/>
    </location>
</feature>
<proteinExistence type="predicted"/>
<evidence type="ECO:0000313" key="2">
    <source>
        <dbReference type="EMBL" id="CAF1014413.1"/>
    </source>
</evidence>
<organism evidence="3 4">
    <name type="scientific">Didymodactylos carnosus</name>
    <dbReference type="NCBI Taxonomy" id="1234261"/>
    <lineage>
        <taxon>Eukaryota</taxon>
        <taxon>Metazoa</taxon>
        <taxon>Spiralia</taxon>
        <taxon>Gnathifera</taxon>
        <taxon>Rotifera</taxon>
        <taxon>Eurotatoria</taxon>
        <taxon>Bdelloidea</taxon>
        <taxon>Philodinida</taxon>
        <taxon>Philodinidae</taxon>
        <taxon>Didymodactylos</taxon>
    </lineage>
</organism>
<dbReference type="EMBL" id="CAJOBA010006793">
    <property type="protein sequence ID" value="CAF3783464.1"/>
    <property type="molecule type" value="Genomic_DNA"/>
</dbReference>
<evidence type="ECO:0000256" key="1">
    <source>
        <dbReference type="SAM" id="MobiDB-lite"/>
    </source>
</evidence>
<sequence length="231" mass="26795">MQQTSEVKENDDEVNEALRSRLRTTSAPVVPKSGRKAKRQYSASVLLEQLPAPVSPKKKRHGGRHKIVLSELCEDTIRLEFHEMLENKEYPTVEKLFRRLSEKYEKFPVKSATSLWRSGLAAKNFDVEIVRIPVRHCVLNPIELAWAQLKNYVRENNTRFRLTDVHNFILKYMSAVGPELCESYYRHVKKTEESFKTADNFIEQIIDPDLEDESDCESDDDDCDDLSGVFD</sequence>
<dbReference type="Proteomes" id="UP000677228">
    <property type="component" value="Unassembled WGS sequence"/>
</dbReference>